<dbReference type="GO" id="GO:0003700">
    <property type="term" value="F:DNA-binding transcription factor activity"/>
    <property type="evidence" value="ECO:0007669"/>
    <property type="project" value="TreeGrafter"/>
</dbReference>
<dbReference type="InterPro" id="IPR041490">
    <property type="entry name" value="KstR2_TetR_C"/>
</dbReference>
<feature type="region of interest" description="Disordered" evidence="6">
    <location>
        <begin position="1"/>
        <end position="21"/>
    </location>
</feature>
<evidence type="ECO:0000256" key="2">
    <source>
        <dbReference type="ARBA" id="ARBA00023015"/>
    </source>
</evidence>
<dbReference type="PROSITE" id="PS50977">
    <property type="entry name" value="HTH_TETR_2"/>
    <property type="match status" value="1"/>
</dbReference>
<dbReference type="PANTHER" id="PTHR30055">
    <property type="entry name" value="HTH-TYPE TRANSCRIPTIONAL REGULATOR RUTR"/>
    <property type="match status" value="1"/>
</dbReference>
<name>A0A916RMZ7_9HYPH</name>
<reference evidence="8" key="2">
    <citation type="submission" date="2020-09" db="EMBL/GenBank/DDBJ databases">
        <authorList>
            <person name="Sun Q."/>
            <person name="Zhou Y."/>
        </authorList>
    </citation>
    <scope>NUCLEOTIDE SEQUENCE</scope>
    <source>
        <strain evidence="8">CGMCC 1.15320</strain>
    </source>
</reference>
<evidence type="ECO:0000256" key="6">
    <source>
        <dbReference type="SAM" id="MobiDB-lite"/>
    </source>
</evidence>
<dbReference type="SUPFAM" id="SSF48498">
    <property type="entry name" value="Tetracyclin repressor-like, C-terminal domain"/>
    <property type="match status" value="1"/>
</dbReference>
<evidence type="ECO:0000256" key="5">
    <source>
        <dbReference type="PROSITE-ProRule" id="PRU00335"/>
    </source>
</evidence>
<evidence type="ECO:0000256" key="1">
    <source>
        <dbReference type="ARBA" id="ARBA00022491"/>
    </source>
</evidence>
<protein>
    <submittedName>
        <fullName evidence="8">TetR family transcriptional regulator</fullName>
    </submittedName>
</protein>
<dbReference type="EMBL" id="BMIF01000004">
    <property type="protein sequence ID" value="GGA63310.1"/>
    <property type="molecule type" value="Genomic_DNA"/>
</dbReference>
<dbReference type="Gene3D" id="1.10.10.60">
    <property type="entry name" value="Homeodomain-like"/>
    <property type="match status" value="1"/>
</dbReference>
<evidence type="ECO:0000256" key="4">
    <source>
        <dbReference type="ARBA" id="ARBA00023163"/>
    </source>
</evidence>
<dbReference type="RefSeq" id="WP_244630289.1">
    <property type="nucleotide sequence ID" value="NZ_BMIF01000004.1"/>
</dbReference>
<evidence type="ECO:0000256" key="3">
    <source>
        <dbReference type="ARBA" id="ARBA00023125"/>
    </source>
</evidence>
<dbReference type="InterPro" id="IPR001647">
    <property type="entry name" value="HTH_TetR"/>
</dbReference>
<dbReference type="Pfam" id="PF00440">
    <property type="entry name" value="TetR_N"/>
    <property type="match status" value="1"/>
</dbReference>
<dbReference type="Gene3D" id="1.10.357.10">
    <property type="entry name" value="Tetracycline Repressor, domain 2"/>
    <property type="match status" value="1"/>
</dbReference>
<evidence type="ECO:0000313" key="9">
    <source>
        <dbReference type="Proteomes" id="UP000636264"/>
    </source>
</evidence>
<accession>A0A916RMZ7</accession>
<keyword evidence="2" id="KW-0805">Transcription regulation</keyword>
<sequence length="238" mass="26545">MQTGPASASAEARGQRLPTNPRKELVREQLIDIAARMFDSKGYTQTGMADIAREIGLGRSAVYHYFSSKEEILAALVEAEALKPSLHLQEIIDDETLSPTEKLRRGLIDGIVRRLSSGSRFLLFSRLETQIPDQLGSLYNRSRRQIYDFYVRCIRDGIAAGDFREVEPKVAAFAVIGMANWTSRWYSPNGPMTPEQIGEIIADIAIQGLRAPTNDIASARATIQSLRGQIDDLEKMLF</sequence>
<keyword evidence="3 5" id="KW-0238">DNA-binding</keyword>
<keyword evidence="1" id="KW-0678">Repressor</keyword>
<proteinExistence type="predicted"/>
<dbReference type="InterPro" id="IPR050109">
    <property type="entry name" value="HTH-type_TetR-like_transc_reg"/>
</dbReference>
<dbReference type="Proteomes" id="UP000636264">
    <property type="component" value="Unassembled WGS sequence"/>
</dbReference>
<comment type="caution">
    <text evidence="8">The sequence shown here is derived from an EMBL/GenBank/DDBJ whole genome shotgun (WGS) entry which is preliminary data.</text>
</comment>
<reference evidence="8" key="1">
    <citation type="journal article" date="2014" name="Int. J. Syst. Evol. Microbiol.">
        <title>Complete genome sequence of Corynebacterium casei LMG S-19264T (=DSM 44701T), isolated from a smear-ripened cheese.</title>
        <authorList>
            <consortium name="US DOE Joint Genome Institute (JGI-PGF)"/>
            <person name="Walter F."/>
            <person name="Albersmeier A."/>
            <person name="Kalinowski J."/>
            <person name="Ruckert C."/>
        </authorList>
    </citation>
    <scope>NUCLEOTIDE SEQUENCE</scope>
    <source>
        <strain evidence="8">CGMCC 1.15320</strain>
    </source>
</reference>
<dbReference type="AlphaFoldDB" id="A0A916RMZ7"/>
<feature type="domain" description="HTH tetR-type" evidence="7">
    <location>
        <begin position="24"/>
        <end position="84"/>
    </location>
</feature>
<dbReference type="PANTHER" id="PTHR30055:SF175">
    <property type="entry name" value="HTH-TYPE TRANSCRIPTIONAL REPRESSOR KSTR2"/>
    <property type="match status" value="1"/>
</dbReference>
<evidence type="ECO:0000313" key="8">
    <source>
        <dbReference type="EMBL" id="GGA63310.1"/>
    </source>
</evidence>
<dbReference type="InterPro" id="IPR036271">
    <property type="entry name" value="Tet_transcr_reg_TetR-rel_C_sf"/>
</dbReference>
<dbReference type="Pfam" id="PF17932">
    <property type="entry name" value="TetR_C_24"/>
    <property type="match status" value="1"/>
</dbReference>
<keyword evidence="9" id="KW-1185">Reference proteome</keyword>
<dbReference type="InterPro" id="IPR009057">
    <property type="entry name" value="Homeodomain-like_sf"/>
</dbReference>
<feature type="DNA-binding region" description="H-T-H motif" evidence="5">
    <location>
        <begin position="47"/>
        <end position="66"/>
    </location>
</feature>
<dbReference type="PRINTS" id="PR00455">
    <property type="entry name" value="HTHTETR"/>
</dbReference>
<evidence type="ECO:0000259" key="7">
    <source>
        <dbReference type="PROSITE" id="PS50977"/>
    </source>
</evidence>
<gene>
    <name evidence="8" type="ORF">GCM10011385_16390</name>
</gene>
<organism evidence="8 9">
    <name type="scientific">Nitratireductor aestuarii</name>
    <dbReference type="NCBI Taxonomy" id="1735103"/>
    <lineage>
        <taxon>Bacteria</taxon>
        <taxon>Pseudomonadati</taxon>
        <taxon>Pseudomonadota</taxon>
        <taxon>Alphaproteobacteria</taxon>
        <taxon>Hyphomicrobiales</taxon>
        <taxon>Phyllobacteriaceae</taxon>
        <taxon>Nitratireductor</taxon>
    </lineage>
</organism>
<dbReference type="SUPFAM" id="SSF46689">
    <property type="entry name" value="Homeodomain-like"/>
    <property type="match status" value="1"/>
</dbReference>
<keyword evidence="4" id="KW-0804">Transcription</keyword>
<dbReference type="GO" id="GO:0000976">
    <property type="term" value="F:transcription cis-regulatory region binding"/>
    <property type="evidence" value="ECO:0007669"/>
    <property type="project" value="TreeGrafter"/>
</dbReference>